<sequence length="91" mass="10511">MRAVQVLCRQHRPVRRLLDGPAAAGDDPGLPPYKDVSRKLILAFKHGDGLQLTPFLKSLMARDFAMMMDGEDILVVPVPFNRQRYFRRRYN</sequence>
<evidence type="ECO:0000313" key="1">
    <source>
        <dbReference type="EMBL" id="ADI17273.1"/>
    </source>
</evidence>
<accession>E0XS82</accession>
<organism evidence="1">
    <name type="scientific">uncultured alpha proteobacterium HF0070_17D04</name>
    <dbReference type="NCBI Taxonomy" id="710805"/>
    <lineage>
        <taxon>Bacteria</taxon>
        <taxon>Pseudomonadati</taxon>
        <taxon>Pseudomonadota</taxon>
        <taxon>Alphaproteobacteria</taxon>
        <taxon>environmental samples</taxon>
    </lineage>
</organism>
<name>E0XS82_9PROT</name>
<reference evidence="1" key="1">
    <citation type="journal article" date="2011" name="Environ. Microbiol.">
        <title>Time-series analyses of Monterey Bay coastal microbial picoplankton using a 'genome proxy' microarray.</title>
        <authorList>
            <person name="Rich V.I."/>
            <person name="Pham V.D."/>
            <person name="Eppley J."/>
            <person name="Shi Y."/>
            <person name="DeLong E.F."/>
        </authorList>
    </citation>
    <scope>NUCLEOTIDE SEQUENCE</scope>
</reference>
<dbReference type="AlphaFoldDB" id="E0XS82"/>
<protein>
    <submittedName>
        <fullName evidence="1">Uncharacterized protein</fullName>
    </submittedName>
</protein>
<proteinExistence type="predicted"/>
<dbReference type="EMBL" id="GU474859">
    <property type="protein sequence ID" value="ADI17273.1"/>
    <property type="molecule type" value="Genomic_DNA"/>
</dbReference>